<keyword evidence="4" id="KW-1185">Reference proteome</keyword>
<evidence type="ECO:0000313" key="4">
    <source>
        <dbReference type="Proteomes" id="UP000221653"/>
    </source>
</evidence>
<gene>
    <name evidence="3" type="ORF">ATK06_0401</name>
</gene>
<feature type="region of interest" description="Disordered" evidence="1">
    <location>
        <begin position="34"/>
        <end position="57"/>
    </location>
</feature>
<dbReference type="EMBL" id="PDJF01000001">
    <property type="protein sequence ID" value="PFG27345.1"/>
    <property type="molecule type" value="Genomic_DNA"/>
</dbReference>
<dbReference type="Proteomes" id="UP000221653">
    <property type="component" value="Unassembled WGS sequence"/>
</dbReference>
<feature type="compositionally biased region" description="Low complexity" evidence="1">
    <location>
        <begin position="34"/>
        <end position="55"/>
    </location>
</feature>
<dbReference type="PROSITE" id="PS51257">
    <property type="entry name" value="PROKAR_LIPOPROTEIN"/>
    <property type="match status" value="1"/>
</dbReference>
<name>A0A2A9DMG4_9CORY</name>
<evidence type="ECO:0000256" key="1">
    <source>
        <dbReference type="SAM" id="MobiDB-lite"/>
    </source>
</evidence>
<proteinExistence type="predicted"/>
<comment type="caution">
    <text evidence="3">The sequence shown here is derived from an EMBL/GenBank/DDBJ whole genome shotgun (WGS) entry which is preliminary data.</text>
</comment>
<feature type="signal peptide" evidence="2">
    <location>
        <begin position="1"/>
        <end position="37"/>
    </location>
</feature>
<accession>A0A2A9DMG4</accession>
<keyword evidence="2" id="KW-0732">Signal</keyword>
<feature type="chain" id="PRO_5012473490" evidence="2">
    <location>
        <begin position="38"/>
        <end position="411"/>
    </location>
</feature>
<evidence type="ECO:0000313" key="3">
    <source>
        <dbReference type="EMBL" id="PFG27345.1"/>
    </source>
</evidence>
<dbReference type="AlphaFoldDB" id="A0A2A9DMG4"/>
<organism evidence="3 4">
    <name type="scientific">Corynebacterium renale</name>
    <dbReference type="NCBI Taxonomy" id="1724"/>
    <lineage>
        <taxon>Bacteria</taxon>
        <taxon>Bacillati</taxon>
        <taxon>Actinomycetota</taxon>
        <taxon>Actinomycetes</taxon>
        <taxon>Mycobacteriales</taxon>
        <taxon>Corynebacteriaceae</taxon>
        <taxon>Corynebacterium</taxon>
    </lineage>
</organism>
<evidence type="ECO:0000256" key="2">
    <source>
        <dbReference type="SAM" id="SignalP"/>
    </source>
</evidence>
<reference evidence="3 4" key="1">
    <citation type="submission" date="2017-10" db="EMBL/GenBank/DDBJ databases">
        <title>Sequencing the genomes of 1000 actinobacteria strains.</title>
        <authorList>
            <person name="Klenk H.-P."/>
        </authorList>
    </citation>
    <scope>NUCLEOTIDE SEQUENCE [LARGE SCALE GENOMIC DNA]</scope>
    <source>
        <strain evidence="3 4">DSM 20688</strain>
    </source>
</reference>
<dbReference type="STRING" id="1724.GCA_001044175_00830"/>
<sequence>MRVLHGLVYGVTMRIPTTILAGLTALTLAGCSAGEEAAPTSTPTSTPTPTPQETTMNTAAEVPILGLGVGYETVRDPDIDTTALRERLDQTGATAVAVSVGRPEFLAAPLEGMEEHWAPSARRAAEEGEDQVAHMVEELAGGTSREVTLTLDVLAPLLVDADTDSSMTGYFADGQRSESFPSATALSGSYGDVIARTCAGVASRYQPDRIALTELIGEAFFSEADEQLFAQASGREGFPRTPDGEVDTADPQVVAWQSDVISGVVSGCVDAAAPHGVAVDMDVRVNWDNPGADRADSGHRYDELLATGATLTLWAYTGTGDVPASKVADIVRGLQERYDAETLQRITVSLGLWGDGDSVISPEEFSVSLDAFAEASNGELGLLVTPASLFDDAHWKALADHSAEHSAEHGK</sequence>
<protein>
    <submittedName>
        <fullName evidence="3">Uncharacterized protein</fullName>
    </submittedName>
</protein>